<gene>
    <name evidence="1" type="ORF">NDU88_004068</name>
</gene>
<organism evidence="1 2">
    <name type="scientific">Pleurodeles waltl</name>
    <name type="common">Iberian ribbed newt</name>
    <dbReference type="NCBI Taxonomy" id="8319"/>
    <lineage>
        <taxon>Eukaryota</taxon>
        <taxon>Metazoa</taxon>
        <taxon>Chordata</taxon>
        <taxon>Craniata</taxon>
        <taxon>Vertebrata</taxon>
        <taxon>Euteleostomi</taxon>
        <taxon>Amphibia</taxon>
        <taxon>Batrachia</taxon>
        <taxon>Caudata</taxon>
        <taxon>Salamandroidea</taxon>
        <taxon>Salamandridae</taxon>
        <taxon>Pleurodelinae</taxon>
        <taxon>Pleurodeles</taxon>
    </lineage>
</organism>
<reference evidence="1" key="1">
    <citation type="journal article" date="2022" name="bioRxiv">
        <title>Sequencing and chromosome-scale assembly of the giantPleurodeles waltlgenome.</title>
        <authorList>
            <person name="Brown T."/>
            <person name="Elewa A."/>
            <person name="Iarovenko S."/>
            <person name="Subramanian E."/>
            <person name="Araus A.J."/>
            <person name="Petzold A."/>
            <person name="Susuki M."/>
            <person name="Suzuki K.-i.T."/>
            <person name="Hayashi T."/>
            <person name="Toyoda A."/>
            <person name="Oliveira C."/>
            <person name="Osipova E."/>
            <person name="Leigh N.D."/>
            <person name="Simon A."/>
            <person name="Yun M.H."/>
        </authorList>
    </citation>
    <scope>NUCLEOTIDE SEQUENCE</scope>
    <source>
        <strain evidence="1">20211129_DDA</strain>
        <tissue evidence="1">Liver</tissue>
    </source>
</reference>
<keyword evidence="2" id="KW-1185">Reference proteome</keyword>
<dbReference type="Proteomes" id="UP001066276">
    <property type="component" value="Chromosome 8"/>
</dbReference>
<protein>
    <submittedName>
        <fullName evidence="1">Uncharacterized protein</fullName>
    </submittedName>
</protein>
<dbReference type="AlphaFoldDB" id="A0AAV7NIS2"/>
<dbReference type="EMBL" id="JANPWB010000012">
    <property type="protein sequence ID" value="KAJ1115846.1"/>
    <property type="molecule type" value="Genomic_DNA"/>
</dbReference>
<accession>A0AAV7NIS2</accession>
<comment type="caution">
    <text evidence="1">The sequence shown here is derived from an EMBL/GenBank/DDBJ whole genome shotgun (WGS) entry which is preliminary data.</text>
</comment>
<proteinExistence type="predicted"/>
<name>A0AAV7NIS2_PLEWA</name>
<sequence>MAGGVPVVPTLSTALLQDTIGRKQSQERVPAALCVSISQVLGSVDRVQLTLLLPGHCCFRVLGSGSCSKRSTTLPIKILI</sequence>
<evidence type="ECO:0000313" key="1">
    <source>
        <dbReference type="EMBL" id="KAJ1115846.1"/>
    </source>
</evidence>
<evidence type="ECO:0000313" key="2">
    <source>
        <dbReference type="Proteomes" id="UP001066276"/>
    </source>
</evidence>